<gene>
    <name evidence="6" type="primary">xseB</name>
    <name evidence="7" type="ORF">CWATWH0003_0635</name>
</gene>
<dbReference type="NCBIfam" id="TIGR01280">
    <property type="entry name" value="xseB"/>
    <property type="match status" value="1"/>
</dbReference>
<dbReference type="Proteomes" id="UP000003477">
    <property type="component" value="Unassembled WGS sequence"/>
</dbReference>
<name>G5IZE3_CROWT</name>
<protein>
    <recommendedName>
        <fullName evidence="6">Exodeoxyribonuclease 7 small subunit</fullName>
        <ecNumber evidence="6">3.1.11.6</ecNumber>
    </recommendedName>
    <alternativeName>
        <fullName evidence="6">Exodeoxyribonuclease VII small subunit</fullName>
        <shortName evidence="6">Exonuclease VII small subunit</shortName>
    </alternativeName>
</protein>
<dbReference type="PANTHER" id="PTHR34137">
    <property type="entry name" value="EXODEOXYRIBONUCLEASE 7 SMALL SUBUNIT"/>
    <property type="match status" value="1"/>
</dbReference>
<dbReference type="EC" id="3.1.11.6" evidence="6"/>
<comment type="function">
    <text evidence="6">Bidirectionally degrades single-stranded DNA into large acid-insoluble oligonucleotides, which are then degraded further into small acid-soluble oligonucleotides.</text>
</comment>
<sequence length="75" mass="8641">MSSSRETEPNWNYEASVAEIEALIEKIESGDLPLETVFSKFEIAVQQIQQCEQFLSQGVKRMELLIETLEDDLDF</sequence>
<comment type="subunit">
    <text evidence="6">Heterooligomer composed of large and small subunits.</text>
</comment>
<evidence type="ECO:0000256" key="2">
    <source>
        <dbReference type="ARBA" id="ARBA00022490"/>
    </source>
</evidence>
<organism evidence="7 8">
    <name type="scientific">Crocosphaera watsonii WH 0003</name>
    <dbReference type="NCBI Taxonomy" id="423471"/>
    <lineage>
        <taxon>Bacteria</taxon>
        <taxon>Bacillati</taxon>
        <taxon>Cyanobacteriota</taxon>
        <taxon>Cyanophyceae</taxon>
        <taxon>Oscillatoriophycideae</taxon>
        <taxon>Chroococcales</taxon>
        <taxon>Aphanothecaceae</taxon>
        <taxon>Crocosphaera</taxon>
    </lineage>
</organism>
<dbReference type="PATRIC" id="fig|423471.3.peg.579"/>
<accession>G5IZE3</accession>
<proteinExistence type="inferred from homology"/>
<evidence type="ECO:0000256" key="3">
    <source>
        <dbReference type="ARBA" id="ARBA00022722"/>
    </source>
</evidence>
<dbReference type="InterPro" id="IPR037004">
    <property type="entry name" value="Exonuc_VII_ssu_sf"/>
</dbReference>
<dbReference type="GO" id="GO:0006308">
    <property type="term" value="P:DNA catabolic process"/>
    <property type="evidence" value="ECO:0007669"/>
    <property type="project" value="UniProtKB-UniRule"/>
</dbReference>
<dbReference type="Pfam" id="PF02609">
    <property type="entry name" value="Exonuc_VII_S"/>
    <property type="match status" value="1"/>
</dbReference>
<dbReference type="GO" id="GO:0009318">
    <property type="term" value="C:exodeoxyribonuclease VII complex"/>
    <property type="evidence" value="ECO:0007669"/>
    <property type="project" value="UniProtKB-UniRule"/>
</dbReference>
<dbReference type="PIRSF" id="PIRSF006488">
    <property type="entry name" value="Exonuc_VII_S"/>
    <property type="match status" value="1"/>
</dbReference>
<dbReference type="PANTHER" id="PTHR34137:SF1">
    <property type="entry name" value="EXODEOXYRIBONUCLEASE 7 SMALL SUBUNIT"/>
    <property type="match status" value="1"/>
</dbReference>
<dbReference type="GO" id="GO:0005829">
    <property type="term" value="C:cytosol"/>
    <property type="evidence" value="ECO:0007669"/>
    <property type="project" value="TreeGrafter"/>
</dbReference>
<reference evidence="7 8" key="1">
    <citation type="journal article" date="2011" name="Front. Microbiol.">
        <title>Two Strains of Crocosphaera watsonii with Highly Conserved Genomes are Distinguished by Strain-Specific Features.</title>
        <authorList>
            <person name="Bench S.R."/>
            <person name="Ilikchyan I.N."/>
            <person name="Tripp H.J."/>
            <person name="Zehr J.P."/>
        </authorList>
    </citation>
    <scope>NUCLEOTIDE SEQUENCE [LARGE SCALE GENOMIC DNA]</scope>
    <source>
        <strain evidence="7 8">WH 0003</strain>
    </source>
</reference>
<dbReference type="GO" id="GO:0008855">
    <property type="term" value="F:exodeoxyribonuclease VII activity"/>
    <property type="evidence" value="ECO:0007669"/>
    <property type="project" value="UniProtKB-UniRule"/>
</dbReference>
<dbReference type="Gene3D" id="1.10.287.1040">
    <property type="entry name" value="Exonuclease VII, small subunit"/>
    <property type="match status" value="1"/>
</dbReference>
<comment type="caution">
    <text evidence="7">The sequence shown here is derived from an EMBL/GenBank/DDBJ whole genome shotgun (WGS) entry which is preliminary data.</text>
</comment>
<evidence type="ECO:0000256" key="6">
    <source>
        <dbReference type="HAMAP-Rule" id="MF_00337"/>
    </source>
</evidence>
<keyword evidence="3 6" id="KW-0540">Nuclease</keyword>
<keyword evidence="5 6" id="KW-0269">Exonuclease</keyword>
<comment type="similarity">
    <text evidence="1 6">Belongs to the XseB family.</text>
</comment>
<dbReference type="EMBL" id="AESD01000107">
    <property type="protein sequence ID" value="EHJ14694.1"/>
    <property type="molecule type" value="Genomic_DNA"/>
</dbReference>
<evidence type="ECO:0000313" key="8">
    <source>
        <dbReference type="Proteomes" id="UP000003477"/>
    </source>
</evidence>
<dbReference type="RefSeq" id="WP_007309227.1">
    <property type="nucleotide sequence ID" value="NZ_AESD01000107.1"/>
</dbReference>
<evidence type="ECO:0000313" key="7">
    <source>
        <dbReference type="EMBL" id="EHJ14694.1"/>
    </source>
</evidence>
<dbReference type="SUPFAM" id="SSF116842">
    <property type="entry name" value="XseB-like"/>
    <property type="match status" value="1"/>
</dbReference>
<keyword evidence="4 6" id="KW-0378">Hydrolase</keyword>
<comment type="subcellular location">
    <subcellularLocation>
        <location evidence="6">Cytoplasm</location>
    </subcellularLocation>
</comment>
<evidence type="ECO:0000256" key="1">
    <source>
        <dbReference type="ARBA" id="ARBA00009998"/>
    </source>
</evidence>
<dbReference type="InterPro" id="IPR003761">
    <property type="entry name" value="Exonuc_VII_S"/>
</dbReference>
<dbReference type="AlphaFoldDB" id="G5IZE3"/>
<comment type="catalytic activity">
    <reaction evidence="6">
        <text>Exonucleolytic cleavage in either 5'- to 3'- or 3'- to 5'-direction to yield nucleoside 5'-phosphates.</text>
        <dbReference type="EC" id="3.1.11.6"/>
    </reaction>
</comment>
<dbReference type="GeneID" id="88764539"/>
<evidence type="ECO:0000256" key="5">
    <source>
        <dbReference type="ARBA" id="ARBA00022839"/>
    </source>
</evidence>
<dbReference type="HAMAP" id="MF_00337">
    <property type="entry name" value="Exonuc_7_S"/>
    <property type="match status" value="1"/>
</dbReference>
<keyword evidence="2 6" id="KW-0963">Cytoplasm</keyword>
<evidence type="ECO:0000256" key="4">
    <source>
        <dbReference type="ARBA" id="ARBA00022801"/>
    </source>
</evidence>